<keyword evidence="2" id="KW-1185">Reference proteome</keyword>
<organism evidence="1 2">
    <name type="scientific">Cichorium intybus</name>
    <name type="common">Chicory</name>
    <dbReference type="NCBI Taxonomy" id="13427"/>
    <lineage>
        <taxon>Eukaryota</taxon>
        <taxon>Viridiplantae</taxon>
        <taxon>Streptophyta</taxon>
        <taxon>Embryophyta</taxon>
        <taxon>Tracheophyta</taxon>
        <taxon>Spermatophyta</taxon>
        <taxon>Magnoliopsida</taxon>
        <taxon>eudicotyledons</taxon>
        <taxon>Gunneridae</taxon>
        <taxon>Pentapetalae</taxon>
        <taxon>asterids</taxon>
        <taxon>campanulids</taxon>
        <taxon>Asterales</taxon>
        <taxon>Asteraceae</taxon>
        <taxon>Cichorioideae</taxon>
        <taxon>Cichorieae</taxon>
        <taxon>Cichoriinae</taxon>
        <taxon>Cichorium</taxon>
    </lineage>
</organism>
<accession>A0ACB9BII9</accession>
<dbReference type="Proteomes" id="UP001055811">
    <property type="component" value="Linkage Group LG06"/>
</dbReference>
<comment type="caution">
    <text evidence="1">The sequence shown here is derived from an EMBL/GenBank/DDBJ whole genome shotgun (WGS) entry which is preliminary data.</text>
</comment>
<evidence type="ECO:0000313" key="1">
    <source>
        <dbReference type="EMBL" id="KAI3721875.1"/>
    </source>
</evidence>
<sequence length="70" mass="7764">MTASLILFYSILSAIFQRLSLMCVQRIFLPFFRLQHALKIMAIPALELPGTEASSSTGMTTQAMDNLPES</sequence>
<protein>
    <submittedName>
        <fullName evidence="1">Uncharacterized protein</fullName>
    </submittedName>
</protein>
<gene>
    <name evidence="1" type="ORF">L2E82_32894</name>
</gene>
<dbReference type="EMBL" id="CM042014">
    <property type="protein sequence ID" value="KAI3721875.1"/>
    <property type="molecule type" value="Genomic_DNA"/>
</dbReference>
<name>A0ACB9BII9_CICIN</name>
<proteinExistence type="predicted"/>
<reference evidence="1 2" key="2">
    <citation type="journal article" date="2022" name="Mol. Ecol. Resour.">
        <title>The genomes of chicory, endive, great burdock and yacon provide insights into Asteraceae paleo-polyploidization history and plant inulin production.</title>
        <authorList>
            <person name="Fan W."/>
            <person name="Wang S."/>
            <person name="Wang H."/>
            <person name="Wang A."/>
            <person name="Jiang F."/>
            <person name="Liu H."/>
            <person name="Zhao H."/>
            <person name="Xu D."/>
            <person name="Zhang Y."/>
        </authorList>
    </citation>
    <scope>NUCLEOTIDE SEQUENCE [LARGE SCALE GENOMIC DNA]</scope>
    <source>
        <strain evidence="2">cv. Punajuju</strain>
        <tissue evidence="1">Leaves</tissue>
    </source>
</reference>
<reference evidence="2" key="1">
    <citation type="journal article" date="2022" name="Mol. Ecol. Resour.">
        <title>The genomes of chicory, endive, great burdock and yacon provide insights into Asteraceae palaeo-polyploidization history and plant inulin production.</title>
        <authorList>
            <person name="Fan W."/>
            <person name="Wang S."/>
            <person name="Wang H."/>
            <person name="Wang A."/>
            <person name="Jiang F."/>
            <person name="Liu H."/>
            <person name="Zhao H."/>
            <person name="Xu D."/>
            <person name="Zhang Y."/>
        </authorList>
    </citation>
    <scope>NUCLEOTIDE SEQUENCE [LARGE SCALE GENOMIC DNA]</scope>
    <source>
        <strain evidence="2">cv. Punajuju</strain>
    </source>
</reference>
<evidence type="ECO:0000313" key="2">
    <source>
        <dbReference type="Proteomes" id="UP001055811"/>
    </source>
</evidence>